<dbReference type="Pfam" id="PF00069">
    <property type="entry name" value="Pkinase"/>
    <property type="match status" value="1"/>
</dbReference>
<dbReference type="PROSITE" id="PS00108">
    <property type="entry name" value="PROTEIN_KINASE_ST"/>
    <property type="match status" value="1"/>
</dbReference>
<organism evidence="9">
    <name type="scientific">freshwater metagenome</name>
    <dbReference type="NCBI Taxonomy" id="449393"/>
    <lineage>
        <taxon>unclassified sequences</taxon>
        <taxon>metagenomes</taxon>
        <taxon>ecological metagenomes</taxon>
    </lineage>
</organism>
<dbReference type="SUPFAM" id="SSF56112">
    <property type="entry name" value="Protein kinase-like (PK-like)"/>
    <property type="match status" value="1"/>
</dbReference>
<keyword evidence="6" id="KW-0812">Transmembrane</keyword>
<name>A0A6J6DSH3_9ZZZZ</name>
<dbReference type="Gene3D" id="3.30.10.20">
    <property type="match status" value="4"/>
</dbReference>
<feature type="domain" description="PASTA" evidence="8">
    <location>
        <begin position="588"/>
        <end position="651"/>
    </location>
</feature>
<keyword evidence="5" id="KW-0067">ATP-binding</keyword>
<protein>
    <submittedName>
        <fullName evidence="9">Unannotated protein</fullName>
    </submittedName>
</protein>
<dbReference type="GO" id="GO:0005524">
    <property type="term" value="F:ATP binding"/>
    <property type="evidence" value="ECO:0007669"/>
    <property type="project" value="UniProtKB-KW"/>
</dbReference>
<dbReference type="SMART" id="SM00740">
    <property type="entry name" value="PASTA"/>
    <property type="match status" value="4"/>
</dbReference>
<dbReference type="FunFam" id="1.10.510.10:FF:000021">
    <property type="entry name" value="Serine/threonine protein kinase"/>
    <property type="match status" value="1"/>
</dbReference>
<evidence type="ECO:0000256" key="3">
    <source>
        <dbReference type="ARBA" id="ARBA00022741"/>
    </source>
</evidence>
<dbReference type="CDD" id="cd14014">
    <property type="entry name" value="STKc_PknB_like"/>
    <property type="match status" value="1"/>
</dbReference>
<dbReference type="Pfam" id="PF03793">
    <property type="entry name" value="PASTA"/>
    <property type="match status" value="4"/>
</dbReference>
<feature type="domain" description="Protein kinase" evidence="7">
    <location>
        <begin position="13"/>
        <end position="274"/>
    </location>
</feature>
<dbReference type="EMBL" id="CAEZTL010000030">
    <property type="protein sequence ID" value="CAB4566887.1"/>
    <property type="molecule type" value="Genomic_DNA"/>
</dbReference>
<dbReference type="Gene3D" id="3.30.200.20">
    <property type="entry name" value="Phosphorylase Kinase, domain 1"/>
    <property type="match status" value="1"/>
</dbReference>
<feature type="domain" description="PASTA" evidence="8">
    <location>
        <begin position="386"/>
        <end position="452"/>
    </location>
</feature>
<dbReference type="GO" id="GO:0004674">
    <property type="term" value="F:protein serine/threonine kinase activity"/>
    <property type="evidence" value="ECO:0007669"/>
    <property type="project" value="UniProtKB-KW"/>
</dbReference>
<feature type="domain" description="PASTA" evidence="8">
    <location>
        <begin position="453"/>
        <end position="520"/>
    </location>
</feature>
<evidence type="ECO:0000256" key="1">
    <source>
        <dbReference type="ARBA" id="ARBA00022527"/>
    </source>
</evidence>
<accession>A0A6J6DSH3</accession>
<dbReference type="AlphaFoldDB" id="A0A6J6DSH3"/>
<evidence type="ECO:0000256" key="2">
    <source>
        <dbReference type="ARBA" id="ARBA00022679"/>
    </source>
</evidence>
<dbReference type="Gene3D" id="1.10.510.10">
    <property type="entry name" value="Transferase(Phosphotransferase) domain 1"/>
    <property type="match status" value="1"/>
</dbReference>
<dbReference type="NCBIfam" id="NF033483">
    <property type="entry name" value="PknB_PASTA_kin"/>
    <property type="match status" value="1"/>
</dbReference>
<keyword evidence="6" id="KW-0472">Membrane</keyword>
<proteinExistence type="predicted"/>
<keyword evidence="6" id="KW-1133">Transmembrane helix</keyword>
<dbReference type="InterPro" id="IPR008271">
    <property type="entry name" value="Ser/Thr_kinase_AS"/>
</dbReference>
<evidence type="ECO:0000313" key="9">
    <source>
        <dbReference type="EMBL" id="CAB4566887.1"/>
    </source>
</evidence>
<keyword evidence="4" id="KW-0418">Kinase</keyword>
<keyword evidence="3" id="KW-0547">Nucleotide-binding</keyword>
<dbReference type="FunFam" id="3.30.200.20:FF:000035">
    <property type="entry name" value="Serine/threonine protein kinase Stk1"/>
    <property type="match status" value="1"/>
</dbReference>
<sequence>MSDLTGEIIDGRYQLIRQVATGGMASIYEGFDTRLDRKVAVKIMHPHLAQDEQFVERFIREAKAAASLSHPNIVAVQDQGWNQSGTPAVFIVMELVEGHTLREYLNEQGKLSIRDGVKFLLPVLSALAAAHKIGIIHRDIKPENILISREGRIKIADFGLAKGPLLGSTMTAESSVILGSVSYLSPEQVQRGIADARSDVYSVGISAFEMFSGDKPYGGDIPIQIAYKHVNERVPRLSSLLSDVPSELDDLIYRATSSDPDERPRDASEFHRILSQVNHQLNPKENQLSLELDIPIQPMRPVKEKRSFRKKMRELTTPIDKEATKAISRKPAEESVQIEESKAPESTAQIAKRKKVSKRVRRNRYIALVMAVIVGISGWYVLVGPGSRVVVPSTVGADSNEVAAALSPLGLQYVIVEERYSEMIESGRVIESSPTGGEKIDQGGTVKIVLSKGPERYAIPMLVGLTPTAAKNLIAKSPLKLAPIVEVFSETVPKGFVISSKPETGSKVKRGSLVTITVSKGKEQVSYASYIGKNGEQALTELTEAGFNVTSTYAFSEVRLAGEVISQNPAGGAAIDKGSAVAIVISKGSEFSYIPNLFSIEQSKAVKALQDLGLRVTVKIIGRKAVKKVTNMNPKVGSKVKRGSTVTITVG</sequence>
<evidence type="ECO:0000259" key="7">
    <source>
        <dbReference type="PROSITE" id="PS50011"/>
    </source>
</evidence>
<gene>
    <name evidence="9" type="ORF">UFOPK1683_00451</name>
</gene>
<dbReference type="SMART" id="SM00220">
    <property type="entry name" value="S_TKc"/>
    <property type="match status" value="1"/>
</dbReference>
<keyword evidence="1" id="KW-0723">Serine/threonine-protein kinase</keyword>
<dbReference type="InterPro" id="IPR005543">
    <property type="entry name" value="PASTA_dom"/>
</dbReference>
<dbReference type="PANTHER" id="PTHR43289">
    <property type="entry name" value="MITOGEN-ACTIVATED PROTEIN KINASE KINASE KINASE 20-RELATED"/>
    <property type="match status" value="1"/>
</dbReference>
<keyword evidence="2" id="KW-0808">Transferase</keyword>
<evidence type="ECO:0000259" key="8">
    <source>
        <dbReference type="PROSITE" id="PS51178"/>
    </source>
</evidence>
<evidence type="ECO:0000256" key="6">
    <source>
        <dbReference type="SAM" id="Phobius"/>
    </source>
</evidence>
<feature type="domain" description="PASTA" evidence="8">
    <location>
        <begin position="521"/>
        <end position="587"/>
    </location>
</feature>
<dbReference type="CDD" id="cd06577">
    <property type="entry name" value="PASTA_pknB"/>
    <property type="match status" value="4"/>
</dbReference>
<dbReference type="InterPro" id="IPR000719">
    <property type="entry name" value="Prot_kinase_dom"/>
</dbReference>
<evidence type="ECO:0000256" key="4">
    <source>
        <dbReference type="ARBA" id="ARBA00022777"/>
    </source>
</evidence>
<feature type="transmembrane region" description="Helical" evidence="6">
    <location>
        <begin position="365"/>
        <end position="383"/>
    </location>
</feature>
<dbReference type="PANTHER" id="PTHR43289:SF34">
    <property type="entry name" value="SERINE_THREONINE-PROTEIN KINASE YBDM-RELATED"/>
    <property type="match status" value="1"/>
</dbReference>
<reference evidence="9" key="1">
    <citation type="submission" date="2020-05" db="EMBL/GenBank/DDBJ databases">
        <authorList>
            <person name="Chiriac C."/>
            <person name="Salcher M."/>
            <person name="Ghai R."/>
            <person name="Kavagutti S V."/>
        </authorList>
    </citation>
    <scope>NUCLEOTIDE SEQUENCE</scope>
</reference>
<dbReference type="PROSITE" id="PS51178">
    <property type="entry name" value="PASTA"/>
    <property type="match status" value="4"/>
</dbReference>
<dbReference type="PROSITE" id="PS50011">
    <property type="entry name" value="PROTEIN_KINASE_DOM"/>
    <property type="match status" value="1"/>
</dbReference>
<evidence type="ECO:0000256" key="5">
    <source>
        <dbReference type="ARBA" id="ARBA00022840"/>
    </source>
</evidence>
<dbReference type="InterPro" id="IPR011009">
    <property type="entry name" value="Kinase-like_dom_sf"/>
</dbReference>